<dbReference type="EMBL" id="JRKI01000032">
    <property type="protein sequence ID" value="KIZ15673.1"/>
    <property type="molecule type" value="Genomic_DNA"/>
</dbReference>
<dbReference type="PATRIC" id="fig|1240678.4.peg.5391"/>
<protein>
    <submittedName>
        <fullName evidence="1">Uncharacterized protein</fullName>
    </submittedName>
</protein>
<evidence type="ECO:0000313" key="1">
    <source>
        <dbReference type="EMBL" id="KIZ15673.1"/>
    </source>
</evidence>
<name>A0A0D7CHI5_9ACTN</name>
<dbReference type="Proteomes" id="UP000032458">
    <property type="component" value="Unassembled WGS sequence"/>
</dbReference>
<dbReference type="RefSeq" id="WP_030065826.1">
    <property type="nucleotide sequence ID" value="NZ_JRKI01000032.1"/>
</dbReference>
<organism evidence="1 2">
    <name type="scientific">Streptomyces natalensis ATCC 27448</name>
    <dbReference type="NCBI Taxonomy" id="1240678"/>
    <lineage>
        <taxon>Bacteria</taxon>
        <taxon>Bacillati</taxon>
        <taxon>Actinomycetota</taxon>
        <taxon>Actinomycetes</taxon>
        <taxon>Kitasatosporales</taxon>
        <taxon>Streptomycetaceae</taxon>
        <taxon>Streptomyces</taxon>
    </lineage>
</organism>
<keyword evidence="2" id="KW-1185">Reference proteome</keyword>
<reference evidence="1 2" key="1">
    <citation type="submission" date="2014-09" db="EMBL/GenBank/DDBJ databases">
        <title>Draft genome sequence of Streptomyces natalensis ATCC 27448, producer of the antifungal pimaricin.</title>
        <authorList>
            <person name="Mendes M.V."/>
            <person name="Beites T."/>
            <person name="Pires S."/>
            <person name="Santos C.L."/>
            <person name="Moradas-Ferreira P."/>
        </authorList>
    </citation>
    <scope>NUCLEOTIDE SEQUENCE [LARGE SCALE GENOMIC DNA]</scope>
    <source>
        <strain evidence="1 2">ATCC 27448</strain>
    </source>
</reference>
<gene>
    <name evidence="1" type="ORF">SNA_25355</name>
</gene>
<accession>A0A0D7CHI5</accession>
<evidence type="ECO:0000313" key="2">
    <source>
        <dbReference type="Proteomes" id="UP000032458"/>
    </source>
</evidence>
<dbReference type="AlphaFoldDB" id="A0A0D7CHI5"/>
<sequence length="103" mass="11317">MTTETRRDLTAVCKAAQSGYVLQVVRDGSSQPLAEKELHNWPDWPEFPPAAAAAAGSEIVMLGYMIWPDTVTPDSLIGWRCVPNERAWSAKVATFAELQAHGF</sequence>
<proteinExistence type="predicted"/>
<comment type="caution">
    <text evidence="1">The sequence shown here is derived from an EMBL/GenBank/DDBJ whole genome shotgun (WGS) entry which is preliminary data.</text>
</comment>